<feature type="transmembrane region" description="Helical" evidence="1">
    <location>
        <begin position="392"/>
        <end position="416"/>
    </location>
</feature>
<evidence type="ECO:0008006" key="4">
    <source>
        <dbReference type="Google" id="ProtNLM"/>
    </source>
</evidence>
<proteinExistence type="predicted"/>
<protein>
    <recommendedName>
        <fullName evidence="4">Vacuolar protein sorting-associated protein 62</fullName>
    </recommendedName>
</protein>
<dbReference type="PANTHER" id="PTHR48174:SF5">
    <property type="entry name" value="VACUOLAR PROTEIN SORTING-ASSOCIATED PROTEIN 62"/>
    <property type="match status" value="1"/>
</dbReference>
<comment type="caution">
    <text evidence="2">The sequence shown here is derived from an EMBL/GenBank/DDBJ whole genome shotgun (WGS) entry which is preliminary data.</text>
</comment>
<keyword evidence="1" id="KW-0472">Membrane</keyword>
<dbReference type="OrthoDB" id="188042at2759"/>
<dbReference type="Proteomes" id="UP000518752">
    <property type="component" value="Unassembled WGS sequence"/>
</dbReference>
<dbReference type="PANTHER" id="PTHR48174">
    <property type="entry name" value="DUF946 FAMILY PROTEIN"/>
    <property type="match status" value="1"/>
</dbReference>
<organism evidence="2 3">
    <name type="scientific">Collybiopsis confluens</name>
    <dbReference type="NCBI Taxonomy" id="2823264"/>
    <lineage>
        <taxon>Eukaryota</taxon>
        <taxon>Fungi</taxon>
        <taxon>Dikarya</taxon>
        <taxon>Basidiomycota</taxon>
        <taxon>Agaricomycotina</taxon>
        <taxon>Agaricomycetes</taxon>
        <taxon>Agaricomycetidae</taxon>
        <taxon>Agaricales</taxon>
        <taxon>Marasmiineae</taxon>
        <taxon>Omphalotaceae</taxon>
        <taxon>Collybiopsis</taxon>
    </lineage>
</organism>
<evidence type="ECO:0000313" key="2">
    <source>
        <dbReference type="EMBL" id="KAF5384561.1"/>
    </source>
</evidence>
<dbReference type="AlphaFoldDB" id="A0A8H5M8I7"/>
<evidence type="ECO:0000256" key="1">
    <source>
        <dbReference type="SAM" id="Phobius"/>
    </source>
</evidence>
<evidence type="ECO:0000313" key="3">
    <source>
        <dbReference type="Proteomes" id="UP000518752"/>
    </source>
</evidence>
<dbReference type="Pfam" id="PF06101">
    <property type="entry name" value="Vps62"/>
    <property type="match status" value="1"/>
</dbReference>
<name>A0A8H5M8I7_9AGAR</name>
<sequence>MLDLKTQFPRPSSLKSIKIGFWFRFCIFSFLLAGRFIPASAQLREHEFQSVPDYVKKSAPLVWLHSEDPFLPSDLLTHIQHTTPAINQVRIPGFDRKLNLDNLAGLNNLGEPDEVFLTSNDSPTSSPFPSWLYGQGPDSSGRIHDAVPCIVILVEKGLRELDAFFFYFYSYDQGGNITQVLEPLDSLFKDEPAVMQGMHFGNHIGDWEHNMIRFNDGKPIGMYYSQHSDGQAFVWDDSKLSKENGRPIVYSALGSHANYASPGNHVHDAALVDYCDAGSRWDPMLSAYFYSLEPINFTLTPLSNPESTRIDQPTSFFYYTGKWGDERYPDDDPRQRTVPYFHLRQFESGPTGPRSKQLVRKGLHPDFRHRKSWMEWGVSVFMIWYPCCLRGWRVWISGAVVLGGVVAAGLGLRYGIRYAVRCYMRQGYRKLDTDIPLQDVEGRTRDD</sequence>
<keyword evidence="1" id="KW-1133">Transmembrane helix</keyword>
<dbReference type="InterPro" id="IPR009291">
    <property type="entry name" value="Vps62"/>
</dbReference>
<reference evidence="2 3" key="1">
    <citation type="journal article" date="2020" name="ISME J.">
        <title>Uncovering the hidden diversity of litter-decomposition mechanisms in mushroom-forming fungi.</title>
        <authorList>
            <person name="Floudas D."/>
            <person name="Bentzer J."/>
            <person name="Ahren D."/>
            <person name="Johansson T."/>
            <person name="Persson P."/>
            <person name="Tunlid A."/>
        </authorList>
    </citation>
    <scope>NUCLEOTIDE SEQUENCE [LARGE SCALE GENOMIC DNA]</scope>
    <source>
        <strain evidence="2 3">CBS 406.79</strain>
    </source>
</reference>
<keyword evidence="3" id="KW-1185">Reference proteome</keyword>
<keyword evidence="1" id="KW-0812">Transmembrane</keyword>
<gene>
    <name evidence="2" type="ORF">D9757_006429</name>
</gene>
<feature type="transmembrane region" description="Helical" evidence="1">
    <location>
        <begin position="21"/>
        <end position="41"/>
    </location>
</feature>
<dbReference type="EMBL" id="JAACJN010000043">
    <property type="protein sequence ID" value="KAF5384561.1"/>
    <property type="molecule type" value="Genomic_DNA"/>
</dbReference>
<accession>A0A8H5M8I7</accession>